<name>A0A8J6J9G4_9FIRM</name>
<dbReference type="AlphaFoldDB" id="A0A8J6J9G4"/>
<accession>A0A8J6J9G4</accession>
<dbReference type="Proteomes" id="UP000628736">
    <property type="component" value="Unassembled WGS sequence"/>
</dbReference>
<proteinExistence type="predicted"/>
<gene>
    <name evidence="1" type="ORF">H8S11_08960</name>
</gene>
<comment type="caution">
    <text evidence="1">The sequence shown here is derived from an EMBL/GenBank/DDBJ whole genome shotgun (WGS) entry which is preliminary data.</text>
</comment>
<evidence type="ECO:0000313" key="1">
    <source>
        <dbReference type="EMBL" id="MBC5722940.1"/>
    </source>
</evidence>
<keyword evidence="2" id="KW-1185">Reference proteome</keyword>
<dbReference type="RefSeq" id="WP_186852896.1">
    <property type="nucleotide sequence ID" value="NZ_JACOPO010000005.1"/>
</dbReference>
<protein>
    <submittedName>
        <fullName evidence="1">Uncharacterized protein</fullName>
    </submittedName>
</protein>
<reference evidence="1" key="1">
    <citation type="submission" date="2020-08" db="EMBL/GenBank/DDBJ databases">
        <title>Genome public.</title>
        <authorList>
            <person name="Liu C."/>
            <person name="Sun Q."/>
        </authorList>
    </citation>
    <scope>NUCLEOTIDE SEQUENCE</scope>
    <source>
        <strain evidence="1">NSJ-23</strain>
    </source>
</reference>
<dbReference type="EMBL" id="JACOPO010000005">
    <property type="protein sequence ID" value="MBC5722940.1"/>
    <property type="molecule type" value="Genomic_DNA"/>
</dbReference>
<organism evidence="1 2">
    <name type="scientific">Flintibacter hominis</name>
    <dbReference type="NCBI Taxonomy" id="2763048"/>
    <lineage>
        <taxon>Bacteria</taxon>
        <taxon>Bacillati</taxon>
        <taxon>Bacillota</taxon>
        <taxon>Clostridia</taxon>
        <taxon>Eubacteriales</taxon>
        <taxon>Flintibacter</taxon>
    </lineage>
</organism>
<evidence type="ECO:0000313" key="2">
    <source>
        <dbReference type="Proteomes" id="UP000628736"/>
    </source>
</evidence>
<sequence length="168" mass="18224">MSTNKTQHYQLNQWEAEDKVLRTEFNEDNQKIDQALQEKADQEALTALQSLVSQKADSTDLEEMRSNLVQIAAGAYTGDGAASRLISLPFSPKAVYLCDKQGRTYASGANLAAYYYGGLAVTGNPATAGETALVTLEAGGFRVVHKSSNGDYYASNEKNTVFHYLALG</sequence>